<comment type="similarity">
    <text evidence="1 6">Belongs to the sigma-70 factor family. ECF subfamily.</text>
</comment>
<evidence type="ECO:0000256" key="2">
    <source>
        <dbReference type="ARBA" id="ARBA00023015"/>
    </source>
</evidence>
<dbReference type="Pfam" id="PF08281">
    <property type="entry name" value="Sigma70_r4_2"/>
    <property type="match status" value="1"/>
</dbReference>
<dbReference type="PROSITE" id="PS01063">
    <property type="entry name" value="SIGMA70_ECF"/>
    <property type="match status" value="1"/>
</dbReference>
<dbReference type="RefSeq" id="WP_253874707.1">
    <property type="nucleotide sequence ID" value="NZ_BAABHM010000015.1"/>
</dbReference>
<keyword evidence="2 6" id="KW-0805">Transcription regulation</keyword>
<keyword evidence="5 6" id="KW-0804">Transcription</keyword>
<protein>
    <recommendedName>
        <fullName evidence="6">RNA polymerase sigma factor</fullName>
    </recommendedName>
</protein>
<proteinExistence type="inferred from homology"/>
<gene>
    <name evidence="10" type="ORF">GCM10023198_33950</name>
</gene>
<evidence type="ECO:0000313" key="11">
    <source>
        <dbReference type="Proteomes" id="UP001500843"/>
    </source>
</evidence>
<evidence type="ECO:0000259" key="9">
    <source>
        <dbReference type="Pfam" id="PF08281"/>
    </source>
</evidence>
<keyword evidence="4 6" id="KW-0238">DNA-binding</keyword>
<dbReference type="SUPFAM" id="SSF88946">
    <property type="entry name" value="Sigma2 domain of RNA polymerase sigma factors"/>
    <property type="match status" value="1"/>
</dbReference>
<evidence type="ECO:0000259" key="8">
    <source>
        <dbReference type="Pfam" id="PF04542"/>
    </source>
</evidence>
<evidence type="ECO:0000256" key="7">
    <source>
        <dbReference type="SAM" id="MobiDB-lite"/>
    </source>
</evidence>
<dbReference type="InterPro" id="IPR013249">
    <property type="entry name" value="RNA_pol_sigma70_r4_t2"/>
</dbReference>
<sequence>MREQSARGRDEQLPSPLEQADDGIVAGRAADGDVAAFSVIVRRYTPMMRASTRRILNGSAEVDDVVQEAFVTAWQRLPELEDPRKLRSWLMRIVGRKALDRLRASRPQVSTADIDHPAPAHAAPSRVAETRAGVDALDAALQRLTDAERECWVLREVGGYSYDEIGEAMDVPVTTVRGLLARARKHIIVRMEEWR</sequence>
<feature type="region of interest" description="Disordered" evidence="7">
    <location>
        <begin position="1"/>
        <end position="21"/>
    </location>
</feature>
<feature type="domain" description="RNA polymerase sigma-70 region 2" evidence="8">
    <location>
        <begin position="40"/>
        <end position="105"/>
    </location>
</feature>
<dbReference type="PANTHER" id="PTHR43133">
    <property type="entry name" value="RNA POLYMERASE ECF-TYPE SIGMA FACTO"/>
    <property type="match status" value="1"/>
</dbReference>
<keyword evidence="11" id="KW-1185">Reference proteome</keyword>
<dbReference type="Proteomes" id="UP001500843">
    <property type="component" value="Unassembled WGS sequence"/>
</dbReference>
<dbReference type="CDD" id="cd06171">
    <property type="entry name" value="Sigma70_r4"/>
    <property type="match status" value="1"/>
</dbReference>
<organism evidence="10 11">
    <name type="scientific">Promicromonospora umidemergens</name>
    <dbReference type="NCBI Taxonomy" id="629679"/>
    <lineage>
        <taxon>Bacteria</taxon>
        <taxon>Bacillati</taxon>
        <taxon>Actinomycetota</taxon>
        <taxon>Actinomycetes</taxon>
        <taxon>Micrococcales</taxon>
        <taxon>Promicromonosporaceae</taxon>
        <taxon>Promicromonospora</taxon>
    </lineage>
</organism>
<dbReference type="EMBL" id="BAABHM010000015">
    <property type="protein sequence ID" value="GAA4708491.1"/>
    <property type="molecule type" value="Genomic_DNA"/>
</dbReference>
<dbReference type="SUPFAM" id="SSF88659">
    <property type="entry name" value="Sigma3 and sigma4 domains of RNA polymerase sigma factors"/>
    <property type="match status" value="1"/>
</dbReference>
<feature type="domain" description="RNA polymerase sigma factor 70 region 4 type 2" evidence="9">
    <location>
        <begin position="136"/>
        <end position="187"/>
    </location>
</feature>
<evidence type="ECO:0000256" key="6">
    <source>
        <dbReference type="RuleBase" id="RU000716"/>
    </source>
</evidence>
<evidence type="ECO:0000256" key="3">
    <source>
        <dbReference type="ARBA" id="ARBA00023082"/>
    </source>
</evidence>
<dbReference type="InterPro" id="IPR013325">
    <property type="entry name" value="RNA_pol_sigma_r2"/>
</dbReference>
<dbReference type="InterPro" id="IPR036388">
    <property type="entry name" value="WH-like_DNA-bd_sf"/>
</dbReference>
<evidence type="ECO:0000313" key="10">
    <source>
        <dbReference type="EMBL" id="GAA4708491.1"/>
    </source>
</evidence>
<evidence type="ECO:0000256" key="5">
    <source>
        <dbReference type="ARBA" id="ARBA00023163"/>
    </source>
</evidence>
<keyword evidence="3 6" id="KW-0731">Sigma factor</keyword>
<name>A0ABP8XIY2_9MICO</name>
<dbReference type="InterPro" id="IPR014284">
    <property type="entry name" value="RNA_pol_sigma-70_dom"/>
</dbReference>
<dbReference type="InterPro" id="IPR039425">
    <property type="entry name" value="RNA_pol_sigma-70-like"/>
</dbReference>
<feature type="compositionally biased region" description="Basic and acidic residues" evidence="7">
    <location>
        <begin position="1"/>
        <end position="12"/>
    </location>
</feature>
<dbReference type="Pfam" id="PF04542">
    <property type="entry name" value="Sigma70_r2"/>
    <property type="match status" value="1"/>
</dbReference>
<dbReference type="Gene3D" id="1.10.10.10">
    <property type="entry name" value="Winged helix-like DNA-binding domain superfamily/Winged helix DNA-binding domain"/>
    <property type="match status" value="1"/>
</dbReference>
<dbReference type="InterPro" id="IPR000838">
    <property type="entry name" value="RNA_pol_sigma70_ECF_CS"/>
</dbReference>
<reference evidence="11" key="1">
    <citation type="journal article" date="2019" name="Int. J. Syst. Evol. Microbiol.">
        <title>The Global Catalogue of Microorganisms (GCM) 10K type strain sequencing project: providing services to taxonomists for standard genome sequencing and annotation.</title>
        <authorList>
            <consortium name="The Broad Institute Genomics Platform"/>
            <consortium name="The Broad Institute Genome Sequencing Center for Infectious Disease"/>
            <person name="Wu L."/>
            <person name="Ma J."/>
        </authorList>
    </citation>
    <scope>NUCLEOTIDE SEQUENCE [LARGE SCALE GENOMIC DNA]</scope>
    <source>
        <strain evidence="11">JCM 17975</strain>
    </source>
</reference>
<dbReference type="NCBIfam" id="TIGR02937">
    <property type="entry name" value="sigma70-ECF"/>
    <property type="match status" value="1"/>
</dbReference>
<accession>A0ABP8XIY2</accession>
<dbReference type="InterPro" id="IPR007627">
    <property type="entry name" value="RNA_pol_sigma70_r2"/>
</dbReference>
<dbReference type="InterPro" id="IPR013324">
    <property type="entry name" value="RNA_pol_sigma_r3/r4-like"/>
</dbReference>
<evidence type="ECO:0000256" key="4">
    <source>
        <dbReference type="ARBA" id="ARBA00023125"/>
    </source>
</evidence>
<evidence type="ECO:0000256" key="1">
    <source>
        <dbReference type="ARBA" id="ARBA00010641"/>
    </source>
</evidence>
<comment type="caution">
    <text evidence="10">The sequence shown here is derived from an EMBL/GenBank/DDBJ whole genome shotgun (WGS) entry which is preliminary data.</text>
</comment>
<dbReference type="PANTHER" id="PTHR43133:SF8">
    <property type="entry name" value="RNA POLYMERASE SIGMA FACTOR HI_1459-RELATED"/>
    <property type="match status" value="1"/>
</dbReference>
<dbReference type="Gene3D" id="1.10.1740.10">
    <property type="match status" value="1"/>
</dbReference>